<evidence type="ECO:0000313" key="2">
    <source>
        <dbReference type="EMBL" id="PYD75849.1"/>
    </source>
</evidence>
<protein>
    <submittedName>
        <fullName evidence="2">Uncharacterized protein</fullName>
    </submittedName>
</protein>
<sequence length="465" mass="52535">MMGGGMGVGTLLHMECFMKPSDLIRSVISRKEEAGAFGAIFAFVLWANLITPLWADDYCRSIPFDIRNTFHIVYGNYFYWTGRYFTTIITFFFMELKEYHSIFLFDVLNSVIFCCLVFNCCKISENVIPRGMADDKDRMSAINILFIFLALWWIPRDIAEVALWKTGSIGYLWPVTGELWILRQVLAKRMHYGLAACGFAFFISTFLEPLSLLMSIVLICYGIGNYRSRVSVPWGFIIAHVAGTIFLWLAPGNYVRARVMEHDTVLHRLDGLFGNFGSLFDLYWLPFIAILLVGYVSSRKAGNVGWRSPELSGKVGFFTGLALIYMAGLLLFPRSSLAARVSLPASVYLVCVLGTLFVNRPDATAARDMAVRAGIFGMIIWHMWICVPDLVYLARISRTWVSLTTPHSDSYDDVTLPRVTMGPRHKLLYVHKDIIFVGISPDPHSMMNVCFARALGVKSVHSEAE</sequence>
<feature type="transmembrane region" description="Helical" evidence="1">
    <location>
        <begin position="34"/>
        <end position="55"/>
    </location>
</feature>
<feature type="transmembrane region" description="Helical" evidence="1">
    <location>
        <begin position="194"/>
        <end position="224"/>
    </location>
</feature>
<feature type="transmembrane region" description="Helical" evidence="1">
    <location>
        <begin position="272"/>
        <end position="295"/>
    </location>
</feature>
<feature type="transmembrane region" description="Helical" evidence="1">
    <location>
        <begin position="230"/>
        <end position="251"/>
    </location>
</feature>
<dbReference type="Pfam" id="PF19528">
    <property type="entry name" value="DUF6056"/>
    <property type="match status" value="1"/>
</dbReference>
<feature type="transmembrane region" description="Helical" evidence="1">
    <location>
        <begin position="99"/>
        <end position="118"/>
    </location>
</feature>
<dbReference type="InterPro" id="IPR045691">
    <property type="entry name" value="DUF6056"/>
</dbReference>
<dbReference type="AlphaFoldDB" id="A0A318QKN4"/>
<proteinExistence type="predicted"/>
<reference evidence="2 3" key="1">
    <citation type="submission" date="2017-07" db="EMBL/GenBank/DDBJ databases">
        <title>A draft genome sequence of Komagataeibacter sp. T5K1.</title>
        <authorList>
            <person name="Skraban J."/>
            <person name="Cleenwerck I."/>
            <person name="Vandamme P."/>
            <person name="Trcek J."/>
        </authorList>
    </citation>
    <scope>NUCLEOTIDE SEQUENCE [LARGE SCALE GENOMIC DNA]</scope>
    <source>
        <strain evidence="2 3">T5K1</strain>
    </source>
</reference>
<evidence type="ECO:0000256" key="1">
    <source>
        <dbReference type="SAM" id="Phobius"/>
    </source>
</evidence>
<feature type="transmembrane region" description="Helical" evidence="1">
    <location>
        <begin position="370"/>
        <end position="393"/>
    </location>
</feature>
<feature type="transmembrane region" description="Helical" evidence="1">
    <location>
        <begin position="139"/>
        <end position="155"/>
    </location>
</feature>
<dbReference type="RefSeq" id="WP_338065924.1">
    <property type="nucleotide sequence ID" value="NZ_NOXG01000005.1"/>
</dbReference>
<accession>A0A318QKN4</accession>
<feature type="transmembrane region" description="Helical" evidence="1">
    <location>
        <begin position="315"/>
        <end position="332"/>
    </location>
</feature>
<evidence type="ECO:0000313" key="3">
    <source>
        <dbReference type="Proteomes" id="UP000247609"/>
    </source>
</evidence>
<keyword evidence="1" id="KW-1133">Transmembrane helix</keyword>
<gene>
    <name evidence="2" type="ORF">CFR71_07250</name>
</gene>
<comment type="caution">
    <text evidence="2">The sequence shown here is derived from an EMBL/GenBank/DDBJ whole genome shotgun (WGS) entry which is preliminary data.</text>
</comment>
<keyword evidence="1" id="KW-0812">Transmembrane</keyword>
<name>A0A318QKN4_9PROT</name>
<dbReference type="Proteomes" id="UP000247609">
    <property type="component" value="Unassembled WGS sequence"/>
</dbReference>
<feature type="transmembrane region" description="Helical" evidence="1">
    <location>
        <begin position="337"/>
        <end position="358"/>
    </location>
</feature>
<keyword evidence="1" id="KW-0472">Membrane</keyword>
<dbReference type="EMBL" id="NOXG01000005">
    <property type="protein sequence ID" value="PYD75849.1"/>
    <property type="molecule type" value="Genomic_DNA"/>
</dbReference>
<feature type="transmembrane region" description="Helical" evidence="1">
    <location>
        <begin position="76"/>
        <end position="93"/>
    </location>
</feature>
<organism evidence="2 3">
    <name type="scientific">Novacetimonas pomaceti</name>
    <dbReference type="NCBI Taxonomy" id="2021998"/>
    <lineage>
        <taxon>Bacteria</taxon>
        <taxon>Pseudomonadati</taxon>
        <taxon>Pseudomonadota</taxon>
        <taxon>Alphaproteobacteria</taxon>
        <taxon>Acetobacterales</taxon>
        <taxon>Acetobacteraceae</taxon>
        <taxon>Novacetimonas</taxon>
    </lineage>
</organism>